<keyword evidence="3 6" id="KW-1133">Transmembrane helix</keyword>
<dbReference type="InterPro" id="IPR036259">
    <property type="entry name" value="MFS_trans_sf"/>
</dbReference>
<dbReference type="PANTHER" id="PTHR23507:SF6">
    <property type="entry name" value="PROTON-COUPLED FOLATE TRANSPORTER"/>
    <property type="match status" value="1"/>
</dbReference>
<protein>
    <recommendedName>
        <fullName evidence="9">Major facilitator superfamily (MFS) profile domain-containing protein</fullName>
    </recommendedName>
</protein>
<dbReference type="AlphaFoldDB" id="A0A3P7HX33"/>
<evidence type="ECO:0000256" key="6">
    <source>
        <dbReference type="SAM" id="Phobius"/>
    </source>
</evidence>
<feature type="region of interest" description="Disordered" evidence="5">
    <location>
        <begin position="311"/>
        <end position="334"/>
    </location>
</feature>
<feature type="transmembrane region" description="Helical" evidence="6">
    <location>
        <begin position="20"/>
        <end position="41"/>
    </location>
</feature>
<evidence type="ECO:0000256" key="1">
    <source>
        <dbReference type="ARBA" id="ARBA00004141"/>
    </source>
</evidence>
<keyword evidence="8" id="KW-1185">Reference proteome</keyword>
<evidence type="ECO:0000256" key="4">
    <source>
        <dbReference type="ARBA" id="ARBA00023136"/>
    </source>
</evidence>
<keyword evidence="4 6" id="KW-0472">Membrane</keyword>
<dbReference type="PANTHER" id="PTHR23507">
    <property type="entry name" value="ZGC:174356"/>
    <property type="match status" value="1"/>
</dbReference>
<comment type="subcellular location">
    <subcellularLocation>
        <location evidence="1">Membrane</location>
        <topology evidence="1">Multi-pass membrane protein</topology>
    </subcellularLocation>
</comment>
<feature type="transmembrane region" description="Helical" evidence="6">
    <location>
        <begin position="143"/>
        <end position="164"/>
    </location>
</feature>
<dbReference type="Proteomes" id="UP000270094">
    <property type="component" value="Unassembled WGS sequence"/>
</dbReference>
<sequence>MSLLAVQNGYSVRAHKFSYINASTIQLGFAVLAFIYAIFLVRETHFPHPDGYLYNNLEREQVRPIPSSESAASEQIKSKPFTVIVKENLLGLVEVMTEKRPGWTRCCLIMSLLFVMMEFLALDSSLLFLLVKRHPFSWGDKTFGYFSLARGVLFSAGMVICPLLLTTVHWLGKDSLMILIGIGASAASFFVLSQATSTLEIFLTSGFALLCGGIAPGYRSFLPRMVPKEQTARLLTVCSIIMAFCPMFSTLIFNSIYNATIEWWPGFAFFVGGIIQVLVVIGQGGIHVLMRPQWLLEKKLKTQLRSDRVAPGDAYTGNGESVRTDPSASSNIHPGALEETRLGVTRVPV</sequence>
<feature type="transmembrane region" description="Helical" evidence="6">
    <location>
        <begin position="201"/>
        <end position="222"/>
    </location>
</feature>
<organism evidence="7 8">
    <name type="scientific">Strongylus vulgaris</name>
    <name type="common">Blood worm</name>
    <dbReference type="NCBI Taxonomy" id="40348"/>
    <lineage>
        <taxon>Eukaryota</taxon>
        <taxon>Metazoa</taxon>
        <taxon>Ecdysozoa</taxon>
        <taxon>Nematoda</taxon>
        <taxon>Chromadorea</taxon>
        <taxon>Rhabditida</taxon>
        <taxon>Rhabditina</taxon>
        <taxon>Rhabditomorpha</taxon>
        <taxon>Strongyloidea</taxon>
        <taxon>Strongylidae</taxon>
        <taxon>Strongylus</taxon>
    </lineage>
</organism>
<dbReference type="GO" id="GO:0022857">
    <property type="term" value="F:transmembrane transporter activity"/>
    <property type="evidence" value="ECO:0007669"/>
    <property type="project" value="TreeGrafter"/>
</dbReference>
<evidence type="ECO:0000256" key="2">
    <source>
        <dbReference type="ARBA" id="ARBA00022692"/>
    </source>
</evidence>
<feature type="transmembrane region" description="Helical" evidence="6">
    <location>
        <begin position="234"/>
        <end position="257"/>
    </location>
</feature>
<keyword evidence="2 6" id="KW-0812">Transmembrane</keyword>
<gene>
    <name evidence="7" type="ORF">SVUK_LOCUS569</name>
</gene>
<dbReference type="OrthoDB" id="419734at2759"/>
<dbReference type="GO" id="GO:0016020">
    <property type="term" value="C:membrane"/>
    <property type="evidence" value="ECO:0007669"/>
    <property type="project" value="UniProtKB-SubCell"/>
</dbReference>
<dbReference type="EMBL" id="UYYB01000978">
    <property type="protein sequence ID" value="VDM65571.1"/>
    <property type="molecule type" value="Genomic_DNA"/>
</dbReference>
<accession>A0A3P7HX33</accession>
<evidence type="ECO:0000256" key="5">
    <source>
        <dbReference type="SAM" id="MobiDB-lite"/>
    </source>
</evidence>
<proteinExistence type="predicted"/>
<evidence type="ECO:0000313" key="7">
    <source>
        <dbReference type="EMBL" id="VDM65571.1"/>
    </source>
</evidence>
<dbReference type="Gene3D" id="1.20.1250.20">
    <property type="entry name" value="MFS general substrate transporter like domains"/>
    <property type="match status" value="1"/>
</dbReference>
<reference evidence="7 8" key="1">
    <citation type="submission" date="2018-11" db="EMBL/GenBank/DDBJ databases">
        <authorList>
            <consortium name="Pathogen Informatics"/>
        </authorList>
    </citation>
    <scope>NUCLEOTIDE SEQUENCE [LARGE SCALE GENOMIC DNA]</scope>
</reference>
<dbReference type="SUPFAM" id="SSF103473">
    <property type="entry name" value="MFS general substrate transporter"/>
    <property type="match status" value="1"/>
</dbReference>
<evidence type="ECO:0000313" key="8">
    <source>
        <dbReference type="Proteomes" id="UP000270094"/>
    </source>
</evidence>
<feature type="transmembrane region" description="Helical" evidence="6">
    <location>
        <begin position="263"/>
        <end position="289"/>
    </location>
</feature>
<name>A0A3P7HX33_STRVU</name>
<feature type="transmembrane region" description="Helical" evidence="6">
    <location>
        <begin position="106"/>
        <end position="131"/>
    </location>
</feature>
<feature type="transmembrane region" description="Helical" evidence="6">
    <location>
        <begin position="176"/>
        <end position="195"/>
    </location>
</feature>
<feature type="compositionally biased region" description="Polar residues" evidence="5">
    <location>
        <begin position="318"/>
        <end position="332"/>
    </location>
</feature>
<evidence type="ECO:0008006" key="9">
    <source>
        <dbReference type="Google" id="ProtNLM"/>
    </source>
</evidence>
<evidence type="ECO:0000256" key="3">
    <source>
        <dbReference type="ARBA" id="ARBA00022989"/>
    </source>
</evidence>